<dbReference type="AlphaFoldDB" id="A0A521FBE0"/>
<accession>A0A521FBE0</accession>
<sequence length="49" mass="5848">RSVLARIFSHVLLFRLKRKHTVTATQLTVTVTCKLKNRQYENIFIRMES</sequence>
<dbReference type="EMBL" id="FXTB01000020">
    <property type="protein sequence ID" value="SMO93512.1"/>
    <property type="molecule type" value="Genomic_DNA"/>
</dbReference>
<evidence type="ECO:0000313" key="2">
    <source>
        <dbReference type="Proteomes" id="UP000319040"/>
    </source>
</evidence>
<name>A0A521FBE0_SACCC</name>
<reference evidence="1 2" key="1">
    <citation type="submission" date="2017-05" db="EMBL/GenBank/DDBJ databases">
        <authorList>
            <person name="Varghese N."/>
            <person name="Submissions S."/>
        </authorList>
    </citation>
    <scope>NUCLEOTIDE SEQUENCE [LARGE SCALE GENOMIC DNA]</scope>
    <source>
        <strain evidence="1 2">DSM 27040</strain>
    </source>
</reference>
<gene>
    <name evidence="1" type="ORF">SAMN06265379_1201</name>
</gene>
<evidence type="ECO:0000313" key="1">
    <source>
        <dbReference type="EMBL" id="SMO93512.1"/>
    </source>
</evidence>
<organism evidence="1 2">
    <name type="scientific">Saccharicrinis carchari</name>
    <dbReference type="NCBI Taxonomy" id="1168039"/>
    <lineage>
        <taxon>Bacteria</taxon>
        <taxon>Pseudomonadati</taxon>
        <taxon>Bacteroidota</taxon>
        <taxon>Bacteroidia</taxon>
        <taxon>Marinilabiliales</taxon>
        <taxon>Marinilabiliaceae</taxon>
        <taxon>Saccharicrinis</taxon>
    </lineage>
</organism>
<keyword evidence="2" id="KW-1185">Reference proteome</keyword>
<feature type="non-terminal residue" evidence="1">
    <location>
        <position position="1"/>
    </location>
</feature>
<dbReference type="Proteomes" id="UP000319040">
    <property type="component" value="Unassembled WGS sequence"/>
</dbReference>
<protein>
    <submittedName>
        <fullName evidence="1">Uncharacterized protein</fullName>
    </submittedName>
</protein>
<proteinExistence type="predicted"/>